<dbReference type="InterPro" id="IPR036691">
    <property type="entry name" value="Endo/exonu/phosph_ase_sf"/>
</dbReference>
<comment type="caution">
    <text evidence="2">The sequence shown here is derived from an EMBL/GenBank/DDBJ whole genome shotgun (WGS) entry which is preliminary data.</text>
</comment>
<evidence type="ECO:0000313" key="3">
    <source>
        <dbReference type="Proteomes" id="UP001519460"/>
    </source>
</evidence>
<dbReference type="PANTHER" id="PTHR46670:SF3">
    <property type="entry name" value="ENDONUCLEASE_EXONUCLEASE_PHOSPHATASE DOMAIN-CONTAINING PROTEIN"/>
    <property type="match status" value="1"/>
</dbReference>
<dbReference type="PANTHER" id="PTHR46670">
    <property type="entry name" value="ENDO/EXONUCLEASE/PHOSPHATASE DOMAIN-CONTAINING PROTEIN"/>
    <property type="match status" value="1"/>
</dbReference>
<evidence type="ECO:0000259" key="1">
    <source>
        <dbReference type="Pfam" id="PF03372"/>
    </source>
</evidence>
<dbReference type="Proteomes" id="UP001519460">
    <property type="component" value="Unassembled WGS sequence"/>
</dbReference>
<dbReference type="InterPro" id="IPR005135">
    <property type="entry name" value="Endo/exonuclease/phosphatase"/>
</dbReference>
<feature type="domain" description="Endonuclease/exonuclease/phosphatase" evidence="1">
    <location>
        <begin position="96"/>
        <end position="276"/>
    </location>
</feature>
<dbReference type="Pfam" id="PF03372">
    <property type="entry name" value="Exo_endo_phos"/>
    <property type="match status" value="1"/>
</dbReference>
<accession>A0ABD0LFL0</accession>
<dbReference type="EMBL" id="JACVVK020000055">
    <property type="protein sequence ID" value="KAK7497769.1"/>
    <property type="molecule type" value="Genomic_DNA"/>
</dbReference>
<proteinExistence type="predicted"/>
<gene>
    <name evidence="2" type="ORF">BaRGS_00010903</name>
</gene>
<dbReference type="Gene3D" id="3.60.10.10">
    <property type="entry name" value="Endonuclease/exonuclease/phosphatase"/>
    <property type="match status" value="1"/>
</dbReference>
<reference evidence="2 3" key="1">
    <citation type="journal article" date="2023" name="Sci. Data">
        <title>Genome assembly of the Korean intertidal mud-creeper Batillaria attramentaria.</title>
        <authorList>
            <person name="Patra A.K."/>
            <person name="Ho P.T."/>
            <person name="Jun S."/>
            <person name="Lee S.J."/>
            <person name="Kim Y."/>
            <person name="Won Y.J."/>
        </authorList>
    </citation>
    <scope>NUCLEOTIDE SEQUENCE [LARGE SCALE GENOMIC DNA]</scope>
    <source>
        <strain evidence="2">Wonlab-2016</strain>
    </source>
</reference>
<organism evidence="2 3">
    <name type="scientific">Batillaria attramentaria</name>
    <dbReference type="NCBI Taxonomy" id="370345"/>
    <lineage>
        <taxon>Eukaryota</taxon>
        <taxon>Metazoa</taxon>
        <taxon>Spiralia</taxon>
        <taxon>Lophotrochozoa</taxon>
        <taxon>Mollusca</taxon>
        <taxon>Gastropoda</taxon>
        <taxon>Caenogastropoda</taxon>
        <taxon>Sorbeoconcha</taxon>
        <taxon>Cerithioidea</taxon>
        <taxon>Batillariidae</taxon>
        <taxon>Batillaria</taxon>
    </lineage>
</organism>
<protein>
    <recommendedName>
        <fullName evidence="1">Endonuclease/exonuclease/phosphatase domain-containing protein</fullName>
    </recommendedName>
</protein>
<sequence length="302" mass="33874">MVQQLENVYSRERLFHVGSTCTSQLLCTETLNRCRYLGLVNKKTHRGLNGGKNFKHCVPKPPPSTTNHTTTCIHTGHPGAAGRSVPTTTIKVGMLNVQSVSPKTVDVYDCVTDHQFDLFFMTETWLKEKGDEVAITELTPPGYTFLHVPRTTGRGGGIGVLFRSHLRVKLEESDGPFRRNKTSNALFHEEFEMLATGISMSKDYILILGDFNFHYDNQNDADTKRLVQLFDTLDFCQLIHAPTHNRGHTLDWVVTRLPSGDFIKSTSVDDFQISDHFLSRSALISAVHHVPGKRSYVGTLEA</sequence>
<dbReference type="SUPFAM" id="SSF56219">
    <property type="entry name" value="DNase I-like"/>
    <property type="match status" value="1"/>
</dbReference>
<name>A0ABD0LFL0_9CAEN</name>
<evidence type="ECO:0000313" key="2">
    <source>
        <dbReference type="EMBL" id="KAK7497769.1"/>
    </source>
</evidence>
<dbReference type="AlphaFoldDB" id="A0ABD0LFL0"/>
<keyword evidence="3" id="KW-1185">Reference proteome</keyword>